<dbReference type="Proteomes" id="UP000272400">
    <property type="component" value="Unassembled WGS sequence"/>
</dbReference>
<dbReference type="Gene3D" id="2.40.160.20">
    <property type="match status" value="1"/>
</dbReference>
<dbReference type="SUPFAM" id="SSF51905">
    <property type="entry name" value="FAD/NAD(P)-binding domain"/>
    <property type="match status" value="1"/>
</dbReference>
<evidence type="ECO:0000313" key="6">
    <source>
        <dbReference type="Proteomes" id="UP000272400"/>
    </source>
</evidence>
<dbReference type="NCBIfam" id="NF005720">
    <property type="entry name" value="PRK07538.1"/>
    <property type="match status" value="1"/>
</dbReference>
<feature type="domain" description="FAD-binding" evidence="4">
    <location>
        <begin position="2"/>
        <end position="338"/>
    </location>
</feature>
<dbReference type="GO" id="GO:0071949">
    <property type="term" value="F:FAD binding"/>
    <property type="evidence" value="ECO:0007669"/>
    <property type="project" value="InterPro"/>
</dbReference>
<sequence>MRVIIAGAGIGGLTTALSLHAAGITDVVVREAAPEIRPLGVGINLLPHAVRELTELGLADRVAALGVPLRELVYANRFGHVISAEDRGLAAGYRWPQYSVHRGALQMLLLAAVEERLGPDAVRRGDPVTGPAHDADVLIAADGIRSTVRAALCPDEGAPIWNGLTLWRGVTRAAPFRTGASMVMAGDGTSKFVAYPIGPPGPDGLAPINWIAERPTGEGAARESMGDWNRAVSPAAVAADFADWDFGWLHAPSLIAGADQVFEYPMVDRDPLPRWTHGNVTLLGDAAHPMYPIGSNGASQAVLDARVLARALATAPTVADGLAAYEEARRPATSAIVTANRGMGPELVLGLAHERAPEGFDDIEKVVPEAERAEIALRYKQVAGFAPAALNERESWSVGPTGAAPGLAPLATFRVALDPILHLGRTPLGDRRVVNITGGSFQGPGLNGEVLPGGADWQLVRDDGSAAIDTRYTLRTHDGALLYLQTRGYRHGPPEVLARLAAGEPVDPSSYYFRLTLTFETSHPAYLWLTRTLAVATGRRTPDAVLYDAYALT</sequence>
<dbReference type="GO" id="GO:0004497">
    <property type="term" value="F:monooxygenase activity"/>
    <property type="evidence" value="ECO:0007669"/>
    <property type="project" value="UniProtKB-KW"/>
</dbReference>
<dbReference type="AlphaFoldDB" id="A0A3N1D4C2"/>
<dbReference type="EMBL" id="RJKE01000001">
    <property type="protein sequence ID" value="ROO88350.1"/>
    <property type="molecule type" value="Genomic_DNA"/>
</dbReference>
<protein>
    <recommendedName>
        <fullName evidence="3">UPF0311 protein EDD29_6015</fullName>
    </recommendedName>
</protein>
<evidence type="ECO:0000259" key="4">
    <source>
        <dbReference type="Pfam" id="PF01494"/>
    </source>
</evidence>
<dbReference type="Pfam" id="PF11578">
    <property type="entry name" value="DUF3237"/>
    <property type="match status" value="1"/>
</dbReference>
<gene>
    <name evidence="5" type="ORF">EDD29_6015</name>
</gene>
<organism evidence="5 6">
    <name type="scientific">Actinocorallia herbida</name>
    <dbReference type="NCBI Taxonomy" id="58109"/>
    <lineage>
        <taxon>Bacteria</taxon>
        <taxon>Bacillati</taxon>
        <taxon>Actinomycetota</taxon>
        <taxon>Actinomycetes</taxon>
        <taxon>Streptosporangiales</taxon>
        <taxon>Thermomonosporaceae</taxon>
        <taxon>Actinocorallia</taxon>
    </lineage>
</organism>
<reference evidence="5 6" key="1">
    <citation type="submission" date="2018-11" db="EMBL/GenBank/DDBJ databases">
        <title>Sequencing the genomes of 1000 actinobacteria strains.</title>
        <authorList>
            <person name="Klenk H.-P."/>
        </authorList>
    </citation>
    <scope>NUCLEOTIDE SEQUENCE [LARGE SCALE GENOMIC DNA]</scope>
    <source>
        <strain evidence="5 6">DSM 44254</strain>
    </source>
</reference>
<dbReference type="InterPro" id="IPR020915">
    <property type="entry name" value="UPF0311"/>
</dbReference>
<dbReference type="PANTHER" id="PTHR13789">
    <property type="entry name" value="MONOOXYGENASE"/>
    <property type="match status" value="1"/>
</dbReference>
<dbReference type="SUPFAM" id="SSF54373">
    <property type="entry name" value="FAD-linked reductases, C-terminal domain"/>
    <property type="match status" value="1"/>
</dbReference>
<dbReference type="PANTHER" id="PTHR13789:SF268">
    <property type="entry name" value="5-METHYLPHENAZINE-1-CARBOXYLATE 1-MONOOXYGENASE"/>
    <property type="match status" value="1"/>
</dbReference>
<comment type="caution">
    <text evidence="5">The sequence shown here is derived from an EMBL/GenBank/DDBJ whole genome shotgun (WGS) entry which is preliminary data.</text>
</comment>
<accession>A0A3N1D4C2</accession>
<dbReference type="Pfam" id="PF01494">
    <property type="entry name" value="FAD_binding_3"/>
    <property type="match status" value="1"/>
</dbReference>
<evidence type="ECO:0000313" key="5">
    <source>
        <dbReference type="EMBL" id="ROO88350.1"/>
    </source>
</evidence>
<evidence type="ECO:0000256" key="2">
    <source>
        <dbReference type="ARBA" id="ARBA00023033"/>
    </source>
</evidence>
<dbReference type="Gene3D" id="3.30.9.30">
    <property type="match status" value="1"/>
</dbReference>
<dbReference type="InterPro" id="IPR050493">
    <property type="entry name" value="FAD-dep_Monooxygenase_BioMet"/>
</dbReference>
<dbReference type="InterPro" id="IPR002938">
    <property type="entry name" value="FAD-bd"/>
</dbReference>
<dbReference type="Gene3D" id="3.50.50.60">
    <property type="entry name" value="FAD/NAD(P)-binding domain"/>
    <property type="match status" value="1"/>
</dbReference>
<name>A0A3N1D4C2_9ACTN</name>
<keyword evidence="1" id="KW-0560">Oxidoreductase</keyword>
<dbReference type="InterPro" id="IPR036188">
    <property type="entry name" value="FAD/NAD-bd_sf"/>
</dbReference>
<comment type="similarity">
    <text evidence="3">Belongs to the UPF0311 family.</text>
</comment>
<dbReference type="HAMAP" id="MF_00775">
    <property type="entry name" value="UPF0311"/>
    <property type="match status" value="1"/>
</dbReference>
<dbReference type="PRINTS" id="PR00420">
    <property type="entry name" value="RNGMNOXGNASE"/>
</dbReference>
<dbReference type="RefSeq" id="WP_246053072.1">
    <property type="nucleotide sequence ID" value="NZ_RJKE01000001.1"/>
</dbReference>
<keyword evidence="2" id="KW-0503">Monooxygenase</keyword>
<keyword evidence="6" id="KW-1185">Reference proteome</keyword>
<evidence type="ECO:0000256" key="1">
    <source>
        <dbReference type="ARBA" id="ARBA00023002"/>
    </source>
</evidence>
<proteinExistence type="inferred from homology"/>
<evidence type="ECO:0000256" key="3">
    <source>
        <dbReference type="HAMAP-Rule" id="MF_00775"/>
    </source>
</evidence>